<evidence type="ECO:0000313" key="2">
    <source>
        <dbReference type="EMBL" id="PIC14767.1"/>
    </source>
</evidence>
<name>A0A2G5SIC3_9PELO</name>
<reference evidence="3" key="1">
    <citation type="submission" date="2017-10" db="EMBL/GenBank/DDBJ databases">
        <title>Rapid genome shrinkage in a self-fertile nematode reveals novel sperm competition proteins.</title>
        <authorList>
            <person name="Yin D."/>
            <person name="Schwarz E.M."/>
            <person name="Thomas C.G."/>
            <person name="Felde R.L."/>
            <person name="Korf I.F."/>
            <person name="Cutter A.D."/>
            <person name="Schartner C.M."/>
            <person name="Ralston E.J."/>
            <person name="Meyer B.J."/>
            <person name="Haag E.S."/>
        </authorList>
    </citation>
    <scope>NUCLEOTIDE SEQUENCE [LARGE SCALE GENOMIC DNA]</scope>
    <source>
        <strain evidence="3">JU1422</strain>
    </source>
</reference>
<dbReference type="AlphaFoldDB" id="A0A2G5SIC3"/>
<evidence type="ECO:0000313" key="3">
    <source>
        <dbReference type="Proteomes" id="UP000230233"/>
    </source>
</evidence>
<organism evidence="2 3">
    <name type="scientific">Caenorhabditis nigoni</name>
    <dbReference type="NCBI Taxonomy" id="1611254"/>
    <lineage>
        <taxon>Eukaryota</taxon>
        <taxon>Metazoa</taxon>
        <taxon>Ecdysozoa</taxon>
        <taxon>Nematoda</taxon>
        <taxon>Chromadorea</taxon>
        <taxon>Rhabditida</taxon>
        <taxon>Rhabditina</taxon>
        <taxon>Rhabditomorpha</taxon>
        <taxon>Rhabditoidea</taxon>
        <taxon>Rhabditidae</taxon>
        <taxon>Peloderinae</taxon>
        <taxon>Caenorhabditis</taxon>
    </lineage>
</organism>
<dbReference type="EMBL" id="PDUG01000007">
    <property type="protein sequence ID" value="PIC14767.1"/>
    <property type="molecule type" value="Genomic_DNA"/>
</dbReference>
<evidence type="ECO:0000259" key="1">
    <source>
        <dbReference type="Pfam" id="PF17906"/>
    </source>
</evidence>
<feature type="domain" description="Mos1 transposase HTH" evidence="1">
    <location>
        <begin position="13"/>
        <end position="60"/>
    </location>
</feature>
<sequence length="129" mass="15197">MESIPEFLKSNDHHLKFCILYEVAQKKPIFDSYRTFCDTVGPDAMEYPDFEFWYHRFSLGELDFDYDRSMDPVPKTLMDMPVNLVVKIAGNLTSSERQDKNFTIIVSNCFQKFPSIHEPRHQRTHKGVT</sequence>
<keyword evidence="3" id="KW-1185">Reference proteome</keyword>
<dbReference type="InterPro" id="IPR041426">
    <property type="entry name" value="Mos1_HTH"/>
</dbReference>
<comment type="caution">
    <text evidence="2">The sequence shown here is derived from an EMBL/GenBank/DDBJ whole genome shotgun (WGS) entry which is preliminary data.</text>
</comment>
<dbReference type="Pfam" id="PF17906">
    <property type="entry name" value="HTH_48"/>
    <property type="match status" value="1"/>
</dbReference>
<dbReference type="Gene3D" id="1.10.10.1450">
    <property type="match status" value="1"/>
</dbReference>
<gene>
    <name evidence="2" type="ORF">B9Z55_026958</name>
</gene>
<proteinExistence type="predicted"/>
<protein>
    <recommendedName>
        <fullName evidence="1">Mos1 transposase HTH domain-containing protein</fullName>
    </recommendedName>
</protein>
<accession>A0A2G5SIC3</accession>
<dbReference type="Proteomes" id="UP000230233">
    <property type="component" value="Unassembled WGS sequence"/>
</dbReference>